<dbReference type="RefSeq" id="WP_338603733.1">
    <property type="nucleotide sequence ID" value="NZ_AP028679.1"/>
</dbReference>
<dbReference type="Gene3D" id="3.30.70.330">
    <property type="match status" value="1"/>
</dbReference>
<accession>A0AAU9EIU5</accession>
<evidence type="ECO:0000313" key="4">
    <source>
        <dbReference type="EMBL" id="BEQ17043.1"/>
    </source>
</evidence>
<evidence type="ECO:0000313" key="5">
    <source>
        <dbReference type="Proteomes" id="UP001366166"/>
    </source>
</evidence>
<dbReference type="PANTHER" id="PTHR48027">
    <property type="entry name" value="HETEROGENEOUS NUCLEAR RIBONUCLEOPROTEIN 87F-RELATED"/>
    <property type="match status" value="1"/>
</dbReference>
<dbReference type="InterPro" id="IPR012677">
    <property type="entry name" value="Nucleotide-bd_a/b_plait_sf"/>
</dbReference>
<feature type="compositionally biased region" description="Basic and acidic residues" evidence="2">
    <location>
        <begin position="70"/>
        <end position="96"/>
    </location>
</feature>
<sequence length="96" mass="10639">MSSNIYVGNLSYDTTDDSLSNAFSQHGTVLSARVITDRMTGRSRGFGFVEMEDNGEAQAAIQAINGTSLDGREVKVNEAKPRESRDSRDSRPPRRW</sequence>
<dbReference type="AlphaFoldDB" id="A0AAU9EIU5"/>
<dbReference type="InterPro" id="IPR000504">
    <property type="entry name" value="RRM_dom"/>
</dbReference>
<dbReference type="InterPro" id="IPR052462">
    <property type="entry name" value="SLIRP/GR-RBP-like"/>
</dbReference>
<dbReference type="SMART" id="SM00360">
    <property type="entry name" value="RRM"/>
    <property type="match status" value="1"/>
</dbReference>
<organism evidence="4 5">
    <name type="scientific">Desulfoferula mesophila</name>
    <dbReference type="NCBI Taxonomy" id="3058419"/>
    <lineage>
        <taxon>Bacteria</taxon>
        <taxon>Pseudomonadati</taxon>
        <taxon>Thermodesulfobacteriota</taxon>
        <taxon>Desulfarculia</taxon>
        <taxon>Desulfarculales</taxon>
        <taxon>Desulfarculaceae</taxon>
        <taxon>Desulfoferula</taxon>
    </lineage>
</organism>
<gene>
    <name evidence="4" type="ORF">FAK_41090</name>
</gene>
<dbReference type="Pfam" id="PF00076">
    <property type="entry name" value="RRM_1"/>
    <property type="match status" value="1"/>
</dbReference>
<dbReference type="Proteomes" id="UP001366166">
    <property type="component" value="Chromosome"/>
</dbReference>
<feature type="domain" description="RRM" evidence="3">
    <location>
        <begin position="3"/>
        <end position="81"/>
    </location>
</feature>
<dbReference type="CDD" id="cd21608">
    <property type="entry name" value="RRM2_NsCP33_like"/>
    <property type="match status" value="1"/>
</dbReference>
<evidence type="ECO:0000259" key="3">
    <source>
        <dbReference type="PROSITE" id="PS50102"/>
    </source>
</evidence>
<keyword evidence="1" id="KW-0694">RNA-binding</keyword>
<proteinExistence type="predicted"/>
<reference evidence="5" key="1">
    <citation type="journal article" date="2023" name="Arch. Microbiol.">
        <title>Desulfoferula mesophilus gen. nov. sp. nov., a mesophilic sulfate-reducing bacterium isolated from a brackish lake sediment.</title>
        <authorList>
            <person name="Watanabe T."/>
            <person name="Yabe T."/>
            <person name="Tsuji J.M."/>
            <person name="Fukui M."/>
        </authorList>
    </citation>
    <scope>NUCLEOTIDE SEQUENCE [LARGE SCALE GENOMIC DNA]</scope>
    <source>
        <strain evidence="5">12FAK</strain>
    </source>
</reference>
<keyword evidence="5" id="KW-1185">Reference proteome</keyword>
<evidence type="ECO:0000256" key="2">
    <source>
        <dbReference type="SAM" id="MobiDB-lite"/>
    </source>
</evidence>
<dbReference type="InterPro" id="IPR048289">
    <property type="entry name" value="RRM2_NsCP33-like"/>
</dbReference>
<evidence type="ECO:0000256" key="1">
    <source>
        <dbReference type="ARBA" id="ARBA00022884"/>
    </source>
</evidence>
<protein>
    <submittedName>
        <fullName evidence="4">RNA-binding protein</fullName>
    </submittedName>
</protein>
<dbReference type="EMBL" id="AP028679">
    <property type="protein sequence ID" value="BEQ17043.1"/>
    <property type="molecule type" value="Genomic_DNA"/>
</dbReference>
<dbReference type="KEGG" id="dmp:FAK_41090"/>
<dbReference type="GO" id="GO:0003723">
    <property type="term" value="F:RNA binding"/>
    <property type="evidence" value="ECO:0007669"/>
    <property type="project" value="UniProtKB-KW"/>
</dbReference>
<feature type="region of interest" description="Disordered" evidence="2">
    <location>
        <begin position="63"/>
        <end position="96"/>
    </location>
</feature>
<name>A0AAU9EIU5_9BACT</name>
<dbReference type="PROSITE" id="PS50102">
    <property type="entry name" value="RRM"/>
    <property type="match status" value="1"/>
</dbReference>
<dbReference type="SUPFAM" id="SSF54928">
    <property type="entry name" value="RNA-binding domain, RBD"/>
    <property type="match status" value="1"/>
</dbReference>
<dbReference type="InterPro" id="IPR035979">
    <property type="entry name" value="RBD_domain_sf"/>
</dbReference>